<dbReference type="SUPFAM" id="SSF82895">
    <property type="entry name" value="TSP-1 type 1 repeat"/>
    <property type="match status" value="1"/>
</dbReference>
<accession>A0ABD0QGD0</accession>
<comment type="caution">
    <text evidence="1">The sequence shown here is derived from an EMBL/GenBank/DDBJ whole genome shotgun (WGS) entry which is preliminary data.</text>
</comment>
<reference evidence="1 2" key="1">
    <citation type="submission" date="2024-05" db="EMBL/GenBank/DDBJ databases">
        <title>Genome sequencing and assembly of Indian major carp, Cirrhinus mrigala (Hamilton, 1822).</title>
        <authorList>
            <person name="Mohindra V."/>
            <person name="Chowdhury L.M."/>
            <person name="Lal K."/>
            <person name="Jena J.K."/>
        </authorList>
    </citation>
    <scope>NUCLEOTIDE SEQUENCE [LARGE SCALE GENOMIC DNA]</scope>
    <source>
        <strain evidence="1">CM1030</strain>
        <tissue evidence="1">Blood</tissue>
    </source>
</reference>
<sequence>CVDEYDEMAAVSECLRWAGPMPDDCTFSSWSKFSECSGCGSKRTRKRTLT</sequence>
<dbReference type="EMBL" id="JAMKFB020000009">
    <property type="protein sequence ID" value="KAL0184066.1"/>
    <property type="molecule type" value="Genomic_DNA"/>
</dbReference>
<dbReference type="Proteomes" id="UP001529510">
    <property type="component" value="Unassembled WGS sequence"/>
</dbReference>
<dbReference type="AlphaFoldDB" id="A0ABD0QGD0"/>
<proteinExistence type="predicted"/>
<name>A0ABD0QGD0_CIRMR</name>
<gene>
    <name evidence="1" type="ORF">M9458_019762</name>
</gene>
<dbReference type="InterPro" id="IPR036383">
    <property type="entry name" value="TSP1_rpt_sf"/>
</dbReference>
<feature type="non-terminal residue" evidence="1">
    <location>
        <position position="1"/>
    </location>
</feature>
<evidence type="ECO:0000313" key="2">
    <source>
        <dbReference type="Proteomes" id="UP001529510"/>
    </source>
</evidence>
<organism evidence="1 2">
    <name type="scientific">Cirrhinus mrigala</name>
    <name type="common">Mrigala</name>
    <dbReference type="NCBI Taxonomy" id="683832"/>
    <lineage>
        <taxon>Eukaryota</taxon>
        <taxon>Metazoa</taxon>
        <taxon>Chordata</taxon>
        <taxon>Craniata</taxon>
        <taxon>Vertebrata</taxon>
        <taxon>Euteleostomi</taxon>
        <taxon>Actinopterygii</taxon>
        <taxon>Neopterygii</taxon>
        <taxon>Teleostei</taxon>
        <taxon>Ostariophysi</taxon>
        <taxon>Cypriniformes</taxon>
        <taxon>Cyprinidae</taxon>
        <taxon>Labeoninae</taxon>
        <taxon>Labeonini</taxon>
        <taxon>Cirrhinus</taxon>
    </lineage>
</organism>
<feature type="non-terminal residue" evidence="1">
    <location>
        <position position="50"/>
    </location>
</feature>
<evidence type="ECO:0000313" key="1">
    <source>
        <dbReference type="EMBL" id="KAL0184066.1"/>
    </source>
</evidence>
<keyword evidence="2" id="KW-1185">Reference proteome</keyword>
<protein>
    <submittedName>
        <fullName evidence="1">Uncharacterized protein</fullName>
    </submittedName>
</protein>